<comment type="subunit">
    <text evidence="3">Part of the Tic complex.</text>
</comment>
<dbReference type="GO" id="GO:0015031">
    <property type="term" value="P:protein transport"/>
    <property type="evidence" value="ECO:0007669"/>
    <property type="project" value="UniProtKB-KW"/>
</dbReference>
<dbReference type="InterPro" id="IPR030184">
    <property type="entry name" value="WAT1-related"/>
</dbReference>
<comment type="subcellular location">
    <subcellularLocation>
        <location evidence="1">Plastid membrane</location>
        <topology evidence="1">Multi-pass membrane protein</topology>
    </subcellularLocation>
</comment>
<dbReference type="InterPro" id="IPR008896">
    <property type="entry name" value="TIC214"/>
</dbReference>
<comment type="similarity">
    <text evidence="2">Belongs to the TIC214 family.</text>
</comment>
<dbReference type="GO" id="GO:0042170">
    <property type="term" value="C:plastid membrane"/>
    <property type="evidence" value="ECO:0007669"/>
    <property type="project" value="UniProtKB-SubCell"/>
</dbReference>
<reference evidence="11 12" key="1">
    <citation type="submission" date="2019-07" db="EMBL/GenBank/DDBJ databases">
        <title>De Novo Assembly of kiwifruit Actinidia rufa.</title>
        <authorList>
            <person name="Sugita-Konishi S."/>
            <person name="Sato K."/>
            <person name="Mori E."/>
            <person name="Abe Y."/>
            <person name="Kisaki G."/>
            <person name="Hamano K."/>
            <person name="Suezawa K."/>
            <person name="Otani M."/>
            <person name="Fukuda T."/>
            <person name="Manabe T."/>
            <person name="Gomi K."/>
            <person name="Tabuchi M."/>
            <person name="Akimitsu K."/>
            <person name="Kataoka I."/>
        </authorList>
    </citation>
    <scope>NUCLEOTIDE SEQUENCE [LARGE SCALE GENOMIC DNA]</scope>
    <source>
        <strain evidence="12">cv. Fuchu</strain>
    </source>
</reference>
<comment type="caution">
    <text evidence="11">The sequence shown here is derived from an EMBL/GenBank/DDBJ whole genome shotgun (WGS) entry which is preliminary data.</text>
</comment>
<protein>
    <recommendedName>
        <fullName evidence="4">Protein TIC 214</fullName>
    </recommendedName>
    <alternativeName>
        <fullName evidence="9">Translocon at the inner envelope membrane of chloroplasts 214</fullName>
    </alternativeName>
</protein>
<keyword evidence="7 10" id="KW-1133">Transmembrane helix</keyword>
<organism evidence="11 12">
    <name type="scientific">Actinidia rufa</name>
    <dbReference type="NCBI Taxonomy" id="165716"/>
    <lineage>
        <taxon>Eukaryota</taxon>
        <taxon>Viridiplantae</taxon>
        <taxon>Streptophyta</taxon>
        <taxon>Embryophyta</taxon>
        <taxon>Tracheophyta</taxon>
        <taxon>Spermatophyta</taxon>
        <taxon>Magnoliopsida</taxon>
        <taxon>eudicotyledons</taxon>
        <taxon>Gunneridae</taxon>
        <taxon>Pentapetalae</taxon>
        <taxon>asterids</taxon>
        <taxon>Ericales</taxon>
        <taxon>Actinidiaceae</taxon>
        <taxon>Actinidia</taxon>
    </lineage>
</organism>
<evidence type="ECO:0000256" key="6">
    <source>
        <dbReference type="ARBA" id="ARBA00022927"/>
    </source>
</evidence>
<evidence type="ECO:0000313" key="12">
    <source>
        <dbReference type="Proteomes" id="UP000585474"/>
    </source>
</evidence>
<evidence type="ECO:0000256" key="5">
    <source>
        <dbReference type="ARBA" id="ARBA00022692"/>
    </source>
</evidence>
<evidence type="ECO:0000256" key="2">
    <source>
        <dbReference type="ARBA" id="ARBA00009956"/>
    </source>
</evidence>
<evidence type="ECO:0000256" key="4">
    <source>
        <dbReference type="ARBA" id="ARBA00016640"/>
    </source>
</evidence>
<keyword evidence="8 10" id="KW-0472">Membrane</keyword>
<evidence type="ECO:0000256" key="8">
    <source>
        <dbReference type="ARBA" id="ARBA00023136"/>
    </source>
</evidence>
<evidence type="ECO:0000256" key="1">
    <source>
        <dbReference type="ARBA" id="ARBA00004446"/>
    </source>
</evidence>
<proteinExistence type="inferred from homology"/>
<name>A0A7J0FVX7_9ERIC</name>
<feature type="transmembrane region" description="Helical" evidence="10">
    <location>
        <begin position="232"/>
        <end position="253"/>
    </location>
</feature>
<keyword evidence="5 10" id="KW-0812">Transmembrane</keyword>
<dbReference type="PANTHER" id="PTHR31218">
    <property type="entry name" value="WAT1-RELATED PROTEIN"/>
    <property type="match status" value="1"/>
</dbReference>
<dbReference type="OrthoDB" id="1401014at2759"/>
<keyword evidence="6" id="KW-0653">Protein transport</keyword>
<evidence type="ECO:0000256" key="9">
    <source>
        <dbReference type="ARBA" id="ARBA00029978"/>
    </source>
</evidence>
<dbReference type="EMBL" id="BJWL01000015">
    <property type="protein sequence ID" value="GFZ02835.1"/>
    <property type="molecule type" value="Genomic_DNA"/>
</dbReference>
<dbReference type="Proteomes" id="UP000585474">
    <property type="component" value="Unassembled WGS sequence"/>
</dbReference>
<dbReference type="GO" id="GO:0022857">
    <property type="term" value="F:transmembrane transporter activity"/>
    <property type="evidence" value="ECO:0007669"/>
    <property type="project" value="InterPro"/>
</dbReference>
<keyword evidence="6" id="KW-0813">Transport</keyword>
<keyword evidence="12" id="KW-1185">Reference proteome</keyword>
<evidence type="ECO:0000256" key="10">
    <source>
        <dbReference type="SAM" id="Phobius"/>
    </source>
</evidence>
<dbReference type="AlphaFoldDB" id="A0A7J0FVX7"/>
<evidence type="ECO:0000313" key="11">
    <source>
        <dbReference type="EMBL" id="GFZ02835.1"/>
    </source>
</evidence>
<evidence type="ECO:0000256" key="7">
    <source>
        <dbReference type="ARBA" id="ARBA00022989"/>
    </source>
</evidence>
<gene>
    <name evidence="11" type="ORF">Acr_15g0014430</name>
</gene>
<accession>A0A7J0FVX7</accession>
<dbReference type="Pfam" id="PF05758">
    <property type="entry name" value="Ycf1"/>
    <property type="match status" value="1"/>
</dbReference>
<sequence length="300" mass="32986">MQEGSEKKVSATTGFIMGQLVTFISIYYVPLHLVLGRHARDTLGDMQGNPSLERSQRGKKAMSPTKVDIVAIPCRLFVGREKNDIAFHSPTISAQLRLSLIRQPCPPMRSSASPLIQPQGLILGIAEPCQPPTYAPLRRPGGLHMHHVSWPPPATTTILITLHCHPSHYLKFPKVSSPSPPAVSGRVGTDMGCWSMNCCTYSGGEKKNKEAIFGVVLRFNIVTWCLHEKGPLFVALFKPLGMVIAVIAGLVFLDDTLHLGRLSVFRKIALQVSFSLTTPPHFDILKQNEGEDICSILQCF</sequence>
<evidence type="ECO:0000256" key="3">
    <source>
        <dbReference type="ARBA" id="ARBA00011510"/>
    </source>
</evidence>